<proteinExistence type="predicted"/>
<reference evidence="1 2" key="1">
    <citation type="submission" date="2019-02" db="EMBL/GenBank/DDBJ databases">
        <title>Deep-cultivation of Planctomycetes and their phenomic and genomic characterization uncovers novel biology.</title>
        <authorList>
            <person name="Wiegand S."/>
            <person name="Jogler M."/>
            <person name="Boedeker C."/>
            <person name="Pinto D."/>
            <person name="Vollmers J."/>
            <person name="Rivas-Marin E."/>
            <person name="Kohn T."/>
            <person name="Peeters S.H."/>
            <person name="Heuer A."/>
            <person name="Rast P."/>
            <person name="Oberbeckmann S."/>
            <person name="Bunk B."/>
            <person name="Jeske O."/>
            <person name="Meyerdierks A."/>
            <person name="Storesund J.E."/>
            <person name="Kallscheuer N."/>
            <person name="Luecker S."/>
            <person name="Lage O.M."/>
            <person name="Pohl T."/>
            <person name="Merkel B.J."/>
            <person name="Hornburger P."/>
            <person name="Mueller R.-W."/>
            <person name="Bruemmer F."/>
            <person name="Labrenz M."/>
            <person name="Spormann A.M."/>
            <person name="Op den Camp H."/>
            <person name="Overmann J."/>
            <person name="Amann R."/>
            <person name="Jetten M.S.M."/>
            <person name="Mascher T."/>
            <person name="Medema M.H."/>
            <person name="Devos D.P."/>
            <person name="Kaster A.-K."/>
            <person name="Ovreas L."/>
            <person name="Rohde M."/>
            <person name="Galperin M.Y."/>
            <person name="Jogler C."/>
        </authorList>
    </citation>
    <scope>NUCLEOTIDE SEQUENCE [LARGE SCALE GENOMIC DNA]</scope>
    <source>
        <strain evidence="1 2">Mal4</strain>
    </source>
</reference>
<sequence>MKNALAVYTSKSSLTGRKLADLALAAGIQLRFMAMGGYIPSNAAEIQKKSLTTVNGGAVLIVATIDDARESIAEFDNLVEMGDRLPIAAMLSGGKLPWCELYTSRFDYDKTVKAKSKDKPKIDGSVPKDQLSLVKGAKTRYIIYNQSRKKNCQQLMTKLADCLASHTDGVVADYERPSR</sequence>
<evidence type="ECO:0000313" key="2">
    <source>
        <dbReference type="Proteomes" id="UP000320496"/>
    </source>
</evidence>
<organism evidence="1 2">
    <name type="scientific">Maioricimonas rarisocia</name>
    <dbReference type="NCBI Taxonomy" id="2528026"/>
    <lineage>
        <taxon>Bacteria</taxon>
        <taxon>Pseudomonadati</taxon>
        <taxon>Planctomycetota</taxon>
        <taxon>Planctomycetia</taxon>
        <taxon>Planctomycetales</taxon>
        <taxon>Planctomycetaceae</taxon>
        <taxon>Maioricimonas</taxon>
    </lineage>
</organism>
<dbReference type="RefSeq" id="WP_145370591.1">
    <property type="nucleotide sequence ID" value="NZ_CP036275.1"/>
</dbReference>
<dbReference type="OrthoDB" id="266621at2"/>
<dbReference type="EMBL" id="CP036275">
    <property type="protein sequence ID" value="QDU39408.1"/>
    <property type="molecule type" value="Genomic_DNA"/>
</dbReference>
<gene>
    <name evidence="1" type="ORF">Mal4_37530</name>
</gene>
<evidence type="ECO:0000313" key="1">
    <source>
        <dbReference type="EMBL" id="QDU39408.1"/>
    </source>
</evidence>
<dbReference type="KEGG" id="mri:Mal4_37530"/>
<dbReference type="Proteomes" id="UP000320496">
    <property type="component" value="Chromosome"/>
</dbReference>
<accession>A0A517ZAA4</accession>
<protein>
    <submittedName>
        <fullName evidence="1">Uncharacterized protein</fullName>
    </submittedName>
</protein>
<keyword evidence="2" id="KW-1185">Reference proteome</keyword>
<dbReference type="AlphaFoldDB" id="A0A517ZAA4"/>
<name>A0A517ZAA4_9PLAN</name>